<dbReference type="PANTHER" id="PTHR46889">
    <property type="entry name" value="TRANSPOSASE INSF FOR INSERTION SEQUENCE IS3B-RELATED"/>
    <property type="match status" value="1"/>
</dbReference>
<dbReference type="GO" id="GO:0003676">
    <property type="term" value="F:nucleic acid binding"/>
    <property type="evidence" value="ECO:0007669"/>
    <property type="project" value="InterPro"/>
</dbReference>
<dbReference type="AlphaFoldDB" id="A0A1A6AKI5"/>
<reference evidence="3 4" key="1">
    <citation type="journal article" date="2012" name="Front. Microbiol.">
        <title>Draft Genome Sequence of the Virulent Strain 01-B526 of the Fish Pathogen Aeromonas salmonicida.</title>
        <authorList>
            <person name="Charette S.J."/>
            <person name="Brochu F."/>
            <person name="Boyle B."/>
            <person name="Filion G."/>
            <person name="Tanaka K.H."/>
            <person name="Derome N."/>
        </authorList>
    </citation>
    <scope>NUCLEOTIDE SEQUENCE [LARGE SCALE GENOMIC DNA]</scope>
    <source>
        <strain evidence="3 4">P11</strain>
    </source>
</reference>
<dbReference type="InterPro" id="IPR012337">
    <property type="entry name" value="RNaseH-like_sf"/>
</dbReference>
<dbReference type="InterPro" id="IPR025948">
    <property type="entry name" value="HTH-like_dom"/>
</dbReference>
<keyword evidence="4" id="KW-1185">Reference proteome</keyword>
<dbReference type="PATRIC" id="fig|1353534.3.peg.3487"/>
<dbReference type="Pfam" id="PF13276">
    <property type="entry name" value="HTH_21"/>
    <property type="match status" value="1"/>
</dbReference>
<comment type="function">
    <text evidence="1">Involved in the transposition of the insertion sequence.</text>
</comment>
<dbReference type="RefSeq" id="WP_167351587.1">
    <property type="nucleotide sequence ID" value="NZ_LROS01000057.1"/>
</dbReference>
<evidence type="ECO:0000313" key="4">
    <source>
        <dbReference type="Proteomes" id="UP000093954"/>
    </source>
</evidence>
<comment type="caution">
    <text evidence="3">The sequence shown here is derived from an EMBL/GenBank/DDBJ whole genome shotgun (WGS) entry which is preliminary data.</text>
</comment>
<dbReference type="InterPro" id="IPR048020">
    <property type="entry name" value="Transpos_IS3"/>
</dbReference>
<protein>
    <submittedName>
        <fullName evidence="3">IS2 transposase TnpB</fullName>
    </submittedName>
</protein>
<proteinExistence type="predicted"/>
<dbReference type="EMBL" id="LROS01000057">
    <property type="protein sequence ID" value="OBR90607.1"/>
    <property type="molecule type" value="Genomic_DNA"/>
</dbReference>
<dbReference type="SUPFAM" id="SSF53098">
    <property type="entry name" value="Ribonuclease H-like"/>
    <property type="match status" value="1"/>
</dbReference>
<evidence type="ECO:0000256" key="1">
    <source>
        <dbReference type="ARBA" id="ARBA00002286"/>
    </source>
</evidence>
<dbReference type="Pfam" id="PF13333">
    <property type="entry name" value="rve_2"/>
    <property type="match status" value="1"/>
</dbReference>
<dbReference type="InterPro" id="IPR050900">
    <property type="entry name" value="Transposase_IS3/IS150/IS904"/>
</dbReference>
<dbReference type="GO" id="GO:0015074">
    <property type="term" value="P:DNA integration"/>
    <property type="evidence" value="ECO:0007669"/>
    <property type="project" value="InterPro"/>
</dbReference>
<accession>A0A1A6AKI5</accession>
<dbReference type="Gene3D" id="3.30.420.10">
    <property type="entry name" value="Ribonuclease H-like superfamily/Ribonuclease H"/>
    <property type="match status" value="1"/>
</dbReference>
<dbReference type="InterPro" id="IPR001584">
    <property type="entry name" value="Integrase_cat-core"/>
</dbReference>
<dbReference type="InterPro" id="IPR036397">
    <property type="entry name" value="RNaseH_sf"/>
</dbReference>
<organism evidence="3 4">
    <name type="scientific">Clostridium ragsdalei P11</name>
    <dbReference type="NCBI Taxonomy" id="1353534"/>
    <lineage>
        <taxon>Bacteria</taxon>
        <taxon>Bacillati</taxon>
        <taxon>Bacillota</taxon>
        <taxon>Clostridia</taxon>
        <taxon>Eubacteriales</taxon>
        <taxon>Clostridiaceae</taxon>
        <taxon>Clostridium</taxon>
    </lineage>
</organism>
<dbReference type="PANTHER" id="PTHR46889:SF5">
    <property type="entry name" value="INTEGRASE PROTEIN"/>
    <property type="match status" value="1"/>
</dbReference>
<dbReference type="Pfam" id="PF00665">
    <property type="entry name" value="rve"/>
    <property type="match status" value="1"/>
</dbReference>
<feature type="domain" description="Integrase catalytic" evidence="2">
    <location>
        <begin position="119"/>
        <end position="286"/>
    </location>
</feature>
<evidence type="ECO:0000313" key="3">
    <source>
        <dbReference type="EMBL" id="OBR90607.1"/>
    </source>
</evidence>
<dbReference type="PROSITE" id="PS50994">
    <property type="entry name" value="INTEGRASE"/>
    <property type="match status" value="1"/>
</dbReference>
<evidence type="ECO:0000259" key="2">
    <source>
        <dbReference type="PROSITE" id="PS50994"/>
    </source>
</evidence>
<sequence length="297" mass="34888">MLLNIVGLKSSTYYRWRSLIDQSLKPIKRNEGVIPGFSYMNDKPFKKVYDIYIQKYIKDILNDEYGKFYGYKKITAVLREKYNLKINKKKVYRLMALMGVLKSERKHIKQYKRICKNHEIKASNVLWEMDTKYIYIAETRQVAYLASIIDIFDRSIISCVLSLSPNSESAKEALLKALYSRKIKGKSKNLTIRTDNGSQFIAHDFEKLCINEKITHERIPAKSPNYNAHIESYHRYFQDECLAGKLFKNFEEAEEIIINYVNGYNTKRIHSAIGYRTPDAFYTLKNSSFKDSLVVRL</sequence>
<name>A0A1A6AKI5_9CLOT</name>
<dbReference type="Proteomes" id="UP000093954">
    <property type="component" value="Unassembled WGS sequence"/>
</dbReference>
<dbReference type="NCBIfam" id="NF033516">
    <property type="entry name" value="transpos_IS3"/>
    <property type="match status" value="1"/>
</dbReference>
<gene>
    <name evidence="3" type="ORF">CLRAG_34250</name>
</gene>